<name>A0A1I7AM57_9FLAO</name>
<dbReference type="InterPro" id="IPR039262">
    <property type="entry name" value="DTWD2/TAPT"/>
</dbReference>
<dbReference type="PANTHER" id="PTHR21392">
    <property type="entry name" value="TRNA-URIDINE AMINOCARBOXYPROPYLTRANSFERASE 2"/>
    <property type="match status" value="1"/>
</dbReference>
<keyword evidence="8" id="KW-1185">Reference proteome</keyword>
<reference evidence="7 8" key="1">
    <citation type="submission" date="2016-10" db="EMBL/GenBank/DDBJ databases">
        <authorList>
            <person name="de Groot N.N."/>
        </authorList>
    </citation>
    <scope>NUCLEOTIDE SEQUENCE [LARGE SCALE GENOMIC DNA]</scope>
    <source>
        <strain evidence="7 8">CGMCC 1.7005</strain>
    </source>
</reference>
<dbReference type="InterPro" id="IPR005636">
    <property type="entry name" value="DTW"/>
</dbReference>
<evidence type="ECO:0000256" key="5">
    <source>
        <dbReference type="ARBA" id="ARBA00034489"/>
    </source>
</evidence>
<evidence type="ECO:0000313" key="8">
    <source>
        <dbReference type="Proteomes" id="UP000236454"/>
    </source>
</evidence>
<organism evidence="7 8">
    <name type="scientific">Lishizhenia tianjinensis</name>
    <dbReference type="NCBI Taxonomy" id="477690"/>
    <lineage>
        <taxon>Bacteria</taxon>
        <taxon>Pseudomonadati</taxon>
        <taxon>Bacteroidota</taxon>
        <taxon>Flavobacteriia</taxon>
        <taxon>Flavobacteriales</taxon>
        <taxon>Crocinitomicaceae</taxon>
        <taxon>Lishizhenia</taxon>
    </lineage>
</organism>
<accession>A0A1I7AM57</accession>
<dbReference type="GO" id="GO:0016432">
    <property type="term" value="F:tRNA-uridine aminocarboxypropyltransferase activity"/>
    <property type="evidence" value="ECO:0007669"/>
    <property type="project" value="UniProtKB-EC"/>
</dbReference>
<dbReference type="EC" id="2.5.1.25" evidence="1"/>
<evidence type="ECO:0000256" key="1">
    <source>
        <dbReference type="ARBA" id="ARBA00012386"/>
    </source>
</evidence>
<comment type="similarity">
    <text evidence="5">Belongs to the TDD superfamily. DTWD2 family.</text>
</comment>
<keyword evidence="2" id="KW-0808">Transferase</keyword>
<evidence type="ECO:0000259" key="6">
    <source>
        <dbReference type="SMART" id="SM01144"/>
    </source>
</evidence>
<feature type="domain" description="DTW" evidence="6">
    <location>
        <begin position="1"/>
        <end position="192"/>
    </location>
</feature>
<protein>
    <recommendedName>
        <fullName evidence="1">tRNA-uridine aminocarboxypropyltransferase</fullName>
        <ecNumber evidence="1">2.5.1.25</ecNumber>
    </recommendedName>
</protein>
<dbReference type="EMBL" id="FPAS01000003">
    <property type="protein sequence ID" value="SFT75956.1"/>
    <property type="molecule type" value="Genomic_DNA"/>
</dbReference>
<dbReference type="SMART" id="SM01144">
    <property type="entry name" value="DTW"/>
    <property type="match status" value="1"/>
</dbReference>
<dbReference type="PANTHER" id="PTHR21392:SF0">
    <property type="entry name" value="TRNA-URIDINE AMINOCARBOXYPROPYLTRANSFERASE 2"/>
    <property type="match status" value="1"/>
</dbReference>
<proteinExistence type="inferred from homology"/>
<evidence type="ECO:0000256" key="2">
    <source>
        <dbReference type="ARBA" id="ARBA00022679"/>
    </source>
</evidence>
<dbReference type="Pfam" id="PF03942">
    <property type="entry name" value="DTW"/>
    <property type="match status" value="1"/>
</dbReference>
<evidence type="ECO:0000313" key="7">
    <source>
        <dbReference type="EMBL" id="SFT75956.1"/>
    </source>
</evidence>
<dbReference type="STRING" id="477690.SAMN05216474_2218"/>
<evidence type="ECO:0000256" key="3">
    <source>
        <dbReference type="ARBA" id="ARBA00022691"/>
    </source>
</evidence>
<dbReference type="AlphaFoldDB" id="A0A1I7AM57"/>
<evidence type="ECO:0000256" key="4">
    <source>
        <dbReference type="ARBA" id="ARBA00022694"/>
    </source>
</evidence>
<sequence length="228" mass="26536">MKSASTCICKHVHPIKTKTRFVILMHPKEARKEKNGTGYMTNLQLENAELIVGVDFSENKRVNEILNNEENSSFLLYPGKETFNLSVKKSTEIHTFLDKTPHIFILDGTWPCARKMLKLSKNLQTLKRVSFDNEIKSKFIIKQQPEPLCLSTIESVYTVINLLKTARFETCNTDNFLLPFEKMIEQQIACILDPNNKNHYRPNKNPKIAPKNMYKKTTERNIIFEENR</sequence>
<keyword evidence="4" id="KW-0819">tRNA processing</keyword>
<keyword evidence="3" id="KW-0949">S-adenosyl-L-methionine</keyword>
<dbReference type="GO" id="GO:0008033">
    <property type="term" value="P:tRNA processing"/>
    <property type="evidence" value="ECO:0007669"/>
    <property type="project" value="UniProtKB-KW"/>
</dbReference>
<dbReference type="Proteomes" id="UP000236454">
    <property type="component" value="Unassembled WGS sequence"/>
</dbReference>
<gene>
    <name evidence="7" type="ORF">SAMN05216474_2218</name>
</gene>